<protein>
    <submittedName>
        <fullName evidence="2">Uncharacterized protein</fullName>
    </submittedName>
</protein>
<gene>
    <name evidence="2" type="ORF">PGQ11_001222</name>
</gene>
<evidence type="ECO:0000313" key="3">
    <source>
        <dbReference type="Proteomes" id="UP001390339"/>
    </source>
</evidence>
<organism evidence="2 3">
    <name type="scientific">Apiospora arundinis</name>
    <dbReference type="NCBI Taxonomy" id="335852"/>
    <lineage>
        <taxon>Eukaryota</taxon>
        <taxon>Fungi</taxon>
        <taxon>Dikarya</taxon>
        <taxon>Ascomycota</taxon>
        <taxon>Pezizomycotina</taxon>
        <taxon>Sordariomycetes</taxon>
        <taxon>Xylariomycetidae</taxon>
        <taxon>Amphisphaeriales</taxon>
        <taxon>Apiosporaceae</taxon>
        <taxon>Apiospora</taxon>
    </lineage>
</organism>
<feature type="compositionally biased region" description="Basic and acidic residues" evidence="1">
    <location>
        <begin position="7"/>
        <end position="17"/>
    </location>
</feature>
<sequence length="302" mass="33086">MNLDAIDTPRQEKHDVQSPRGEFSDDENPEGSEELTSACTPYCPFPRAMNVYSQMSISGLKYAHLCGTAKEDQLFVFGVHTGYSGSTPLGTRPGLILYNGRSHKDPILAGAYDESQWASRVYAFSLKSIILLPPLEAVSDSKEMVSELMTTTTNAEGGVSYLFTIEAGHGDKMERKKLEWRQFKKGGKDEVENDGFKLLLSAPNVILEDSSIGSSTAAAAASTMDTSRDEILAILTWAKLGSKISHPLSLEFTDDTIPPLFGERWTLMVVITSLRLWQLRGNGRGKKSTVVIAEKIRGKSSA</sequence>
<evidence type="ECO:0000256" key="1">
    <source>
        <dbReference type="SAM" id="MobiDB-lite"/>
    </source>
</evidence>
<reference evidence="2 3" key="1">
    <citation type="journal article" date="2024" name="IMA Fungus">
        <title>Apiospora arundinis, a panoply of carbohydrate-active enzymes and secondary metabolites.</title>
        <authorList>
            <person name="Sorensen T."/>
            <person name="Petersen C."/>
            <person name="Muurmann A.T."/>
            <person name="Christiansen J.V."/>
            <person name="Brundto M.L."/>
            <person name="Overgaard C.K."/>
            <person name="Boysen A.T."/>
            <person name="Wollenberg R.D."/>
            <person name="Larsen T.O."/>
            <person name="Sorensen J.L."/>
            <person name="Nielsen K.L."/>
            <person name="Sondergaard T.E."/>
        </authorList>
    </citation>
    <scope>NUCLEOTIDE SEQUENCE [LARGE SCALE GENOMIC DNA]</scope>
    <source>
        <strain evidence="2 3">AAU 773</strain>
    </source>
</reference>
<accession>A0ABR2JMQ9</accession>
<dbReference type="EMBL" id="JAPCWZ010000001">
    <property type="protein sequence ID" value="KAK8879928.1"/>
    <property type="molecule type" value="Genomic_DNA"/>
</dbReference>
<proteinExistence type="predicted"/>
<dbReference type="Proteomes" id="UP001390339">
    <property type="component" value="Unassembled WGS sequence"/>
</dbReference>
<keyword evidence="3" id="KW-1185">Reference proteome</keyword>
<feature type="compositionally biased region" description="Acidic residues" evidence="1">
    <location>
        <begin position="24"/>
        <end position="33"/>
    </location>
</feature>
<feature type="region of interest" description="Disordered" evidence="1">
    <location>
        <begin position="1"/>
        <end position="36"/>
    </location>
</feature>
<name>A0ABR2JMQ9_9PEZI</name>
<comment type="caution">
    <text evidence="2">The sequence shown here is derived from an EMBL/GenBank/DDBJ whole genome shotgun (WGS) entry which is preliminary data.</text>
</comment>
<evidence type="ECO:0000313" key="2">
    <source>
        <dbReference type="EMBL" id="KAK8879928.1"/>
    </source>
</evidence>